<accession>A0AAV8BXX3</accession>
<evidence type="ECO:0000256" key="4">
    <source>
        <dbReference type="ARBA" id="ARBA00022989"/>
    </source>
</evidence>
<dbReference type="PANTHER" id="PTHR31394">
    <property type="entry name" value="TRANSMEMBRANE PROTEIN 199"/>
    <property type="match status" value="1"/>
</dbReference>
<dbReference type="Proteomes" id="UP001140206">
    <property type="component" value="Chromosome 5"/>
</dbReference>
<evidence type="ECO:0000256" key="2">
    <source>
        <dbReference type="ARBA" id="ARBA00022692"/>
    </source>
</evidence>
<dbReference type="Pfam" id="PF11712">
    <property type="entry name" value="Vma12"/>
    <property type="match status" value="1"/>
</dbReference>
<comment type="caution">
    <text evidence="7">The sequence shown here is derived from an EMBL/GenBank/DDBJ whole genome shotgun (WGS) entry which is preliminary data.</text>
</comment>
<evidence type="ECO:0000256" key="5">
    <source>
        <dbReference type="ARBA" id="ARBA00023136"/>
    </source>
</evidence>
<name>A0AAV8BXX3_9POAL</name>
<feature type="transmembrane region" description="Helical" evidence="6">
    <location>
        <begin position="202"/>
        <end position="222"/>
    </location>
</feature>
<organism evidence="7 8">
    <name type="scientific">Rhynchospora pubera</name>
    <dbReference type="NCBI Taxonomy" id="906938"/>
    <lineage>
        <taxon>Eukaryota</taxon>
        <taxon>Viridiplantae</taxon>
        <taxon>Streptophyta</taxon>
        <taxon>Embryophyta</taxon>
        <taxon>Tracheophyta</taxon>
        <taxon>Spermatophyta</taxon>
        <taxon>Magnoliopsida</taxon>
        <taxon>Liliopsida</taxon>
        <taxon>Poales</taxon>
        <taxon>Cyperaceae</taxon>
        <taxon>Cyperoideae</taxon>
        <taxon>Rhynchosporeae</taxon>
        <taxon>Rhynchospora</taxon>
    </lineage>
</organism>
<reference evidence="7" key="1">
    <citation type="submission" date="2022-08" db="EMBL/GenBank/DDBJ databases">
        <authorList>
            <person name="Marques A."/>
        </authorList>
    </citation>
    <scope>NUCLEOTIDE SEQUENCE</scope>
    <source>
        <strain evidence="7">RhyPub2mFocal</strain>
        <tissue evidence="7">Leaves</tissue>
    </source>
</reference>
<proteinExistence type="predicted"/>
<evidence type="ECO:0000256" key="1">
    <source>
        <dbReference type="ARBA" id="ARBA00004477"/>
    </source>
</evidence>
<dbReference type="AlphaFoldDB" id="A0AAV8BXX3"/>
<protein>
    <submittedName>
        <fullName evidence="7">ER-based factor for assembly of V-ATPase</fullName>
    </submittedName>
</protein>
<keyword evidence="2 6" id="KW-0812">Transmembrane</keyword>
<feature type="transmembrane region" description="Helical" evidence="6">
    <location>
        <begin position="171"/>
        <end position="190"/>
    </location>
</feature>
<keyword evidence="8" id="KW-1185">Reference proteome</keyword>
<dbReference type="GO" id="GO:0005789">
    <property type="term" value="C:endoplasmic reticulum membrane"/>
    <property type="evidence" value="ECO:0007669"/>
    <property type="project" value="UniProtKB-SubCell"/>
</dbReference>
<evidence type="ECO:0000313" key="7">
    <source>
        <dbReference type="EMBL" id="KAJ4747282.1"/>
    </source>
</evidence>
<sequence>MQFPRGLRISNLSLSQTKKEFLSSSIFSEPKLLKLKPDLIQPTNMSDGLVIASTDPIRSFLVAASCDRDHLSDQLRELAISLSSLSSVSPTGTLWSALPAPSRPSLRLLLDGSGFVFTSPKPRQKSEELKARLKKLAELAEQREYAELVKDVTPKKDNTEPFSSYKDQIGFGLHVVLLMFTGYLVGYATLRALFNHNPVMNAAGGILGLVCSMLLETLLFIIRASNQDMVKNKATLSSSRLKIKKR</sequence>
<keyword evidence="5 6" id="KW-0472">Membrane</keyword>
<dbReference type="PANTHER" id="PTHR31394:SF1">
    <property type="entry name" value="TRANSMEMBRANE PROTEIN 199"/>
    <property type="match status" value="1"/>
</dbReference>
<comment type="subcellular location">
    <subcellularLocation>
        <location evidence="1">Endoplasmic reticulum membrane</location>
        <topology evidence="1">Multi-pass membrane protein</topology>
    </subcellularLocation>
</comment>
<keyword evidence="4 6" id="KW-1133">Transmembrane helix</keyword>
<evidence type="ECO:0000256" key="3">
    <source>
        <dbReference type="ARBA" id="ARBA00022824"/>
    </source>
</evidence>
<gene>
    <name evidence="7" type="ORF">LUZ62_081687</name>
</gene>
<dbReference type="GO" id="GO:0070072">
    <property type="term" value="P:vacuolar proton-transporting V-type ATPase complex assembly"/>
    <property type="evidence" value="ECO:0007669"/>
    <property type="project" value="InterPro"/>
</dbReference>
<evidence type="ECO:0000256" key="6">
    <source>
        <dbReference type="SAM" id="Phobius"/>
    </source>
</evidence>
<dbReference type="InterPro" id="IPR021013">
    <property type="entry name" value="ATPase_Vma12"/>
</dbReference>
<keyword evidence="3" id="KW-0256">Endoplasmic reticulum</keyword>
<evidence type="ECO:0000313" key="8">
    <source>
        <dbReference type="Proteomes" id="UP001140206"/>
    </source>
</evidence>
<dbReference type="EMBL" id="JAMFTS010000005">
    <property type="protein sequence ID" value="KAJ4747282.1"/>
    <property type="molecule type" value="Genomic_DNA"/>
</dbReference>